<sequence>MRPSLYVIVITHKLILTILAMLGAIFRKSIPAVVANATVARSSVMATRAMSSKVDLFNPTSEHKDLRHMVAKFTKEEIEPQALEFNRDEKFNMDLFKKVGDLGLLGITVNEEYGGTGLDATAAVIVHEEMSASDPAFTLSYLAHSMLFANNLNFNGSAEQCAKYLPEACTGEKIGAMGMSEPSVGTDVLGMKTKAVRDGDHYVINGSKMWITNGAVSDSELGDYFLIYARTSEDKVKGVSFFLLEKGMEGFSLGQRIKDKCGMRASYTAELVFDNVKVPVENRVGEEGDAVLHMMRNLELERLVLAAMSLGIARRSIEVMVNYAKERHSFGKPLSSYGQIQKMIGDSWAEYQAGRAYVYNTASNLNLGVAGNRIDSDGVKLFCGDMGKRVADRAMQCLGGYGYVGDYVVERLWRDAKLLEIGGGTNEAHQKNMTGDICKLNQFPWV</sequence>
<comment type="pathway">
    <text evidence="2">Amino-acid degradation; L-valine degradation.</text>
</comment>
<accession>A0A7S3GG02</accession>
<dbReference type="SUPFAM" id="SSF47203">
    <property type="entry name" value="Acyl-CoA dehydrogenase C-terminal domain-like"/>
    <property type="match status" value="1"/>
</dbReference>
<dbReference type="PANTHER" id="PTHR43884">
    <property type="entry name" value="ACYL-COA DEHYDROGENASE"/>
    <property type="match status" value="1"/>
</dbReference>
<keyword evidence="5 11" id="KW-0285">Flavoprotein</keyword>
<dbReference type="InterPro" id="IPR006091">
    <property type="entry name" value="Acyl-CoA_Oxase/DH_mid-dom"/>
</dbReference>
<dbReference type="PROSITE" id="PS00073">
    <property type="entry name" value="ACYL_COA_DH_2"/>
    <property type="match status" value="1"/>
</dbReference>
<dbReference type="EMBL" id="HBIB01041897">
    <property type="protein sequence ID" value="CAE0265096.1"/>
    <property type="molecule type" value="Transcribed_RNA"/>
</dbReference>
<evidence type="ECO:0000259" key="15">
    <source>
        <dbReference type="Pfam" id="PF02771"/>
    </source>
</evidence>
<feature type="transmembrane region" description="Helical" evidence="12">
    <location>
        <begin position="6"/>
        <end position="26"/>
    </location>
</feature>
<dbReference type="Gene3D" id="2.40.110.10">
    <property type="entry name" value="Butyryl-CoA Dehydrogenase, subunit A, domain 2"/>
    <property type="match status" value="1"/>
</dbReference>
<feature type="domain" description="Acyl-CoA oxidase/dehydrogenase middle" evidence="14">
    <location>
        <begin position="176"/>
        <end position="276"/>
    </location>
</feature>
<dbReference type="InterPro" id="IPR009075">
    <property type="entry name" value="AcylCo_DH/oxidase_C"/>
</dbReference>
<evidence type="ECO:0000256" key="9">
    <source>
        <dbReference type="ARBA" id="ARBA00050268"/>
    </source>
</evidence>
<evidence type="ECO:0000256" key="8">
    <source>
        <dbReference type="ARBA" id="ARBA00049552"/>
    </source>
</evidence>
<evidence type="ECO:0000256" key="2">
    <source>
        <dbReference type="ARBA" id="ARBA00005109"/>
    </source>
</evidence>
<keyword evidence="12" id="KW-0812">Transmembrane</keyword>
<evidence type="ECO:0000256" key="11">
    <source>
        <dbReference type="RuleBase" id="RU362125"/>
    </source>
</evidence>
<evidence type="ECO:0000256" key="6">
    <source>
        <dbReference type="ARBA" id="ARBA00022827"/>
    </source>
</evidence>
<evidence type="ECO:0000256" key="7">
    <source>
        <dbReference type="ARBA" id="ARBA00023002"/>
    </source>
</evidence>
<keyword evidence="12" id="KW-1133">Transmembrane helix</keyword>
<comment type="catalytic activity">
    <reaction evidence="9">
        <text>propanoyl-CoA + oxidized [electron-transfer flavoprotein] + H(+) = acryloyl-CoA + reduced [electron-transfer flavoprotein]</text>
        <dbReference type="Rhea" id="RHEA:31287"/>
        <dbReference type="Rhea" id="RHEA-COMP:10685"/>
        <dbReference type="Rhea" id="RHEA-COMP:10686"/>
        <dbReference type="ChEBI" id="CHEBI:15378"/>
        <dbReference type="ChEBI" id="CHEBI:57367"/>
        <dbReference type="ChEBI" id="CHEBI:57392"/>
        <dbReference type="ChEBI" id="CHEBI:57692"/>
        <dbReference type="ChEBI" id="CHEBI:58307"/>
    </reaction>
    <physiologicalReaction direction="left-to-right" evidence="9">
        <dbReference type="Rhea" id="RHEA:31288"/>
    </physiologicalReaction>
</comment>
<dbReference type="Gene3D" id="1.20.140.10">
    <property type="entry name" value="Butyryl-CoA Dehydrogenase, subunit A, domain 3"/>
    <property type="match status" value="1"/>
</dbReference>
<evidence type="ECO:0000259" key="13">
    <source>
        <dbReference type="Pfam" id="PF00441"/>
    </source>
</evidence>
<evidence type="ECO:0000256" key="10">
    <source>
        <dbReference type="ARBA" id="ARBA00071686"/>
    </source>
</evidence>
<proteinExistence type="inferred from homology"/>
<dbReference type="Pfam" id="PF02771">
    <property type="entry name" value="Acyl-CoA_dh_N"/>
    <property type="match status" value="1"/>
</dbReference>
<feature type="domain" description="Acyl-CoA dehydrogenase/oxidase N-terminal" evidence="15">
    <location>
        <begin position="60"/>
        <end position="172"/>
    </location>
</feature>
<organism evidence="16">
    <name type="scientific">Palpitomonas bilix</name>
    <dbReference type="NCBI Taxonomy" id="652834"/>
    <lineage>
        <taxon>Eukaryota</taxon>
        <taxon>Eukaryota incertae sedis</taxon>
    </lineage>
</organism>
<dbReference type="GO" id="GO:0006552">
    <property type="term" value="P:L-leucine catabolic process"/>
    <property type="evidence" value="ECO:0007669"/>
    <property type="project" value="TreeGrafter"/>
</dbReference>
<dbReference type="SUPFAM" id="SSF56645">
    <property type="entry name" value="Acyl-CoA dehydrogenase NM domain-like"/>
    <property type="match status" value="1"/>
</dbReference>
<dbReference type="Pfam" id="PF00441">
    <property type="entry name" value="Acyl-CoA_dh_1"/>
    <property type="match status" value="1"/>
</dbReference>
<dbReference type="InterPro" id="IPR009100">
    <property type="entry name" value="AcylCoA_DH/oxidase_NM_dom_sf"/>
</dbReference>
<dbReference type="PANTHER" id="PTHR43884:SF12">
    <property type="entry name" value="ISOVALERYL-COA DEHYDROGENASE, MITOCHONDRIAL-RELATED"/>
    <property type="match status" value="1"/>
</dbReference>
<keyword evidence="4" id="KW-0101">Branched-chain amino acid catabolism</keyword>
<dbReference type="GO" id="GO:0008470">
    <property type="term" value="F:3-methylbutanoyl-CoA dehydrogenase activity"/>
    <property type="evidence" value="ECO:0007669"/>
    <property type="project" value="TreeGrafter"/>
</dbReference>
<evidence type="ECO:0000313" key="16">
    <source>
        <dbReference type="EMBL" id="CAE0265096.1"/>
    </source>
</evidence>
<dbReference type="InterPro" id="IPR046373">
    <property type="entry name" value="Acyl-CoA_Oxase/DH_mid-dom_sf"/>
</dbReference>
<dbReference type="Pfam" id="PF02770">
    <property type="entry name" value="Acyl-CoA_dh_M"/>
    <property type="match status" value="1"/>
</dbReference>
<reference evidence="16" key="1">
    <citation type="submission" date="2021-01" db="EMBL/GenBank/DDBJ databases">
        <authorList>
            <person name="Corre E."/>
            <person name="Pelletier E."/>
            <person name="Niang G."/>
            <person name="Scheremetjew M."/>
            <person name="Finn R."/>
            <person name="Kale V."/>
            <person name="Holt S."/>
            <person name="Cochrane G."/>
            <person name="Meng A."/>
            <person name="Brown T."/>
            <person name="Cohen L."/>
        </authorList>
    </citation>
    <scope>NUCLEOTIDE SEQUENCE</scope>
    <source>
        <strain evidence="16">NIES-2562</strain>
    </source>
</reference>
<evidence type="ECO:0000256" key="12">
    <source>
        <dbReference type="SAM" id="Phobius"/>
    </source>
</evidence>
<evidence type="ECO:0000256" key="5">
    <source>
        <dbReference type="ARBA" id="ARBA00022630"/>
    </source>
</evidence>
<feature type="domain" description="Acyl-CoA dehydrogenase/oxidase C-terminal" evidence="13">
    <location>
        <begin position="294"/>
        <end position="431"/>
    </location>
</feature>
<evidence type="ECO:0000256" key="4">
    <source>
        <dbReference type="ARBA" id="ARBA00022456"/>
    </source>
</evidence>
<dbReference type="InterPro" id="IPR036250">
    <property type="entry name" value="AcylCo_DH-like_C"/>
</dbReference>
<dbReference type="GO" id="GO:0050660">
    <property type="term" value="F:flavin adenine dinucleotide binding"/>
    <property type="evidence" value="ECO:0007669"/>
    <property type="project" value="InterPro"/>
</dbReference>
<comment type="similarity">
    <text evidence="3 11">Belongs to the acyl-CoA dehydrogenase family.</text>
</comment>
<evidence type="ECO:0000259" key="14">
    <source>
        <dbReference type="Pfam" id="PF02770"/>
    </source>
</evidence>
<dbReference type="InterPro" id="IPR006089">
    <property type="entry name" value="Acyl-CoA_DH_CS"/>
</dbReference>
<comment type="cofactor">
    <cofactor evidence="1 11">
        <name>FAD</name>
        <dbReference type="ChEBI" id="CHEBI:57692"/>
    </cofactor>
</comment>
<gene>
    <name evidence="16" type="ORF">PBIL07802_LOCUS27432</name>
</gene>
<dbReference type="Gene3D" id="1.10.540.10">
    <property type="entry name" value="Acyl-CoA dehydrogenase/oxidase, N-terminal domain"/>
    <property type="match status" value="1"/>
</dbReference>
<keyword evidence="12" id="KW-0472">Membrane</keyword>
<dbReference type="FunFam" id="2.40.110.10:FF:000001">
    <property type="entry name" value="Acyl-CoA dehydrogenase, mitochondrial"/>
    <property type="match status" value="1"/>
</dbReference>
<keyword evidence="6 11" id="KW-0274">FAD</keyword>
<name>A0A7S3GG02_9EUKA</name>
<dbReference type="FunFam" id="1.20.140.10:FF:000001">
    <property type="entry name" value="Acyl-CoA dehydrogenase"/>
    <property type="match status" value="1"/>
</dbReference>
<keyword evidence="7 11" id="KW-0560">Oxidoreductase</keyword>
<dbReference type="AlphaFoldDB" id="A0A7S3GG02"/>
<dbReference type="InterPro" id="IPR037069">
    <property type="entry name" value="AcylCoA_DH/ox_N_sf"/>
</dbReference>
<dbReference type="FunFam" id="1.10.540.10:FF:000002">
    <property type="entry name" value="Acyl-CoA dehydrogenase FadE19"/>
    <property type="match status" value="1"/>
</dbReference>
<evidence type="ECO:0000256" key="1">
    <source>
        <dbReference type="ARBA" id="ARBA00001974"/>
    </source>
</evidence>
<evidence type="ECO:0000256" key="3">
    <source>
        <dbReference type="ARBA" id="ARBA00009347"/>
    </source>
</evidence>
<comment type="catalytic activity">
    <reaction evidence="8">
        <text>(2S)-2-methylbutanoyl-CoA + oxidized [electron-transfer flavoprotein] + H(+) = (2E)-2-methylbut-2-enoyl-CoA + reduced [electron-transfer flavoprotein]</text>
        <dbReference type="Rhea" id="RHEA:48256"/>
        <dbReference type="Rhea" id="RHEA-COMP:10685"/>
        <dbReference type="Rhea" id="RHEA-COMP:10686"/>
        <dbReference type="ChEBI" id="CHEBI:15378"/>
        <dbReference type="ChEBI" id="CHEBI:57337"/>
        <dbReference type="ChEBI" id="CHEBI:57692"/>
        <dbReference type="ChEBI" id="CHEBI:58307"/>
        <dbReference type="ChEBI" id="CHEBI:88166"/>
    </reaction>
    <physiologicalReaction direction="left-to-right" evidence="8">
        <dbReference type="Rhea" id="RHEA:48257"/>
    </physiologicalReaction>
</comment>
<protein>
    <recommendedName>
        <fullName evidence="10">Isobutyryl-CoA dehydrogenase, mitochondrial</fullName>
    </recommendedName>
</protein>
<dbReference type="InterPro" id="IPR013786">
    <property type="entry name" value="AcylCoA_DH/ox_N"/>
</dbReference>